<sequence>MEPTPDTRKKNNDSDGVEGPEEGGLVTNLNNDGEDCDPEDGRIIQDFVDFEDDDIPLAVDDALDEDDEEDAPKRARFSTDQTAE</sequence>
<feature type="region of interest" description="Disordered" evidence="1">
    <location>
        <begin position="1"/>
        <end position="40"/>
    </location>
</feature>
<organism evidence="2 3">
    <name type="scientific">Fusarium albosuccineum</name>
    <dbReference type="NCBI Taxonomy" id="1237068"/>
    <lineage>
        <taxon>Eukaryota</taxon>
        <taxon>Fungi</taxon>
        <taxon>Dikarya</taxon>
        <taxon>Ascomycota</taxon>
        <taxon>Pezizomycotina</taxon>
        <taxon>Sordariomycetes</taxon>
        <taxon>Hypocreomycetidae</taxon>
        <taxon>Hypocreales</taxon>
        <taxon>Nectriaceae</taxon>
        <taxon>Fusarium</taxon>
        <taxon>Fusarium decemcellulare species complex</taxon>
    </lineage>
</organism>
<keyword evidence="3" id="KW-1185">Reference proteome</keyword>
<accession>A0A8H4LC21</accession>
<dbReference type="Proteomes" id="UP000554235">
    <property type="component" value="Unassembled WGS sequence"/>
</dbReference>
<proteinExistence type="predicted"/>
<feature type="compositionally biased region" description="Acidic residues" evidence="1">
    <location>
        <begin position="61"/>
        <end position="70"/>
    </location>
</feature>
<dbReference type="AlphaFoldDB" id="A0A8H4LC21"/>
<comment type="caution">
    <text evidence="2">The sequence shown here is derived from an EMBL/GenBank/DDBJ whole genome shotgun (WGS) entry which is preliminary data.</text>
</comment>
<evidence type="ECO:0000313" key="2">
    <source>
        <dbReference type="EMBL" id="KAF4465312.1"/>
    </source>
</evidence>
<dbReference type="EMBL" id="JAADYS010001055">
    <property type="protein sequence ID" value="KAF4465312.1"/>
    <property type="molecule type" value="Genomic_DNA"/>
</dbReference>
<evidence type="ECO:0000256" key="1">
    <source>
        <dbReference type="SAM" id="MobiDB-lite"/>
    </source>
</evidence>
<feature type="compositionally biased region" description="Basic and acidic residues" evidence="1">
    <location>
        <begin position="1"/>
        <end position="13"/>
    </location>
</feature>
<reference evidence="2 3" key="1">
    <citation type="submission" date="2020-01" db="EMBL/GenBank/DDBJ databases">
        <title>Identification and distribution of gene clusters putatively required for synthesis of sphingolipid metabolism inhibitors in phylogenetically diverse species of the filamentous fungus Fusarium.</title>
        <authorList>
            <person name="Kim H.-S."/>
            <person name="Busman M."/>
            <person name="Brown D.W."/>
            <person name="Divon H."/>
            <person name="Uhlig S."/>
            <person name="Proctor R.H."/>
        </authorList>
    </citation>
    <scope>NUCLEOTIDE SEQUENCE [LARGE SCALE GENOMIC DNA]</scope>
    <source>
        <strain evidence="2 3">NRRL 20459</strain>
    </source>
</reference>
<name>A0A8H4LC21_9HYPO</name>
<gene>
    <name evidence="2" type="ORF">FALBO_7844</name>
</gene>
<feature type="region of interest" description="Disordered" evidence="1">
    <location>
        <begin position="61"/>
        <end position="84"/>
    </location>
</feature>
<protein>
    <submittedName>
        <fullName evidence="2">Uncharacterized protein</fullName>
    </submittedName>
</protein>
<evidence type="ECO:0000313" key="3">
    <source>
        <dbReference type="Proteomes" id="UP000554235"/>
    </source>
</evidence>